<dbReference type="Gene3D" id="1.10.10.10">
    <property type="entry name" value="Winged helix-like DNA-binding domain superfamily/Winged helix DNA-binding domain"/>
    <property type="match status" value="1"/>
</dbReference>
<keyword evidence="1" id="KW-0805">Transcription regulation</keyword>
<dbReference type="InterPro" id="IPR000281">
    <property type="entry name" value="HTH_RpiR"/>
</dbReference>
<organism evidence="6 7">
    <name type="scientific">Leucobacter komagatae</name>
    <dbReference type="NCBI Taxonomy" id="55969"/>
    <lineage>
        <taxon>Bacteria</taxon>
        <taxon>Bacillati</taxon>
        <taxon>Actinomycetota</taxon>
        <taxon>Actinomycetes</taxon>
        <taxon>Micrococcales</taxon>
        <taxon>Microbacteriaceae</taxon>
        <taxon>Leucobacter</taxon>
    </lineage>
</organism>
<dbReference type="PANTHER" id="PTHR30514:SF1">
    <property type="entry name" value="HTH-TYPE TRANSCRIPTIONAL REGULATOR HEXR-RELATED"/>
    <property type="match status" value="1"/>
</dbReference>
<protein>
    <submittedName>
        <fullName evidence="6">RpiR family transcriptional regulator</fullName>
    </submittedName>
</protein>
<dbReference type="GO" id="GO:1901135">
    <property type="term" value="P:carbohydrate derivative metabolic process"/>
    <property type="evidence" value="ECO:0007669"/>
    <property type="project" value="InterPro"/>
</dbReference>
<dbReference type="PROSITE" id="PS51071">
    <property type="entry name" value="HTH_RPIR"/>
    <property type="match status" value="1"/>
</dbReference>
<evidence type="ECO:0000256" key="3">
    <source>
        <dbReference type="ARBA" id="ARBA00023163"/>
    </source>
</evidence>
<dbReference type="Gene3D" id="3.40.50.10490">
    <property type="entry name" value="Glucose-6-phosphate isomerase like protein, domain 1"/>
    <property type="match status" value="1"/>
</dbReference>
<keyword evidence="3" id="KW-0804">Transcription</keyword>
<dbReference type="SUPFAM" id="SSF53697">
    <property type="entry name" value="SIS domain"/>
    <property type="match status" value="1"/>
</dbReference>
<evidence type="ECO:0000256" key="2">
    <source>
        <dbReference type="ARBA" id="ARBA00023125"/>
    </source>
</evidence>
<dbReference type="InterPro" id="IPR046348">
    <property type="entry name" value="SIS_dom_sf"/>
</dbReference>
<dbReference type="InterPro" id="IPR036388">
    <property type="entry name" value="WH-like_DNA-bd_sf"/>
</dbReference>
<name>A0A542Y2X2_9MICO</name>
<dbReference type="Proteomes" id="UP000319094">
    <property type="component" value="Unassembled WGS sequence"/>
</dbReference>
<dbReference type="Pfam" id="PF01418">
    <property type="entry name" value="HTH_6"/>
    <property type="match status" value="1"/>
</dbReference>
<comment type="caution">
    <text evidence="6">The sequence shown here is derived from an EMBL/GenBank/DDBJ whole genome shotgun (WGS) entry which is preliminary data.</text>
</comment>
<feature type="domain" description="SIS" evidence="5">
    <location>
        <begin position="155"/>
        <end position="296"/>
    </location>
</feature>
<keyword evidence="7" id="KW-1185">Reference proteome</keyword>
<dbReference type="PANTHER" id="PTHR30514">
    <property type="entry name" value="GLUCOKINASE"/>
    <property type="match status" value="1"/>
</dbReference>
<dbReference type="PROSITE" id="PS51464">
    <property type="entry name" value="SIS"/>
    <property type="match status" value="1"/>
</dbReference>
<gene>
    <name evidence="6" type="ORF">FB468_0423</name>
</gene>
<evidence type="ECO:0000313" key="7">
    <source>
        <dbReference type="Proteomes" id="UP000319094"/>
    </source>
</evidence>
<dbReference type="InterPro" id="IPR047640">
    <property type="entry name" value="RpiR-like"/>
</dbReference>
<dbReference type="InterPro" id="IPR009057">
    <property type="entry name" value="Homeodomain-like_sf"/>
</dbReference>
<dbReference type="GO" id="GO:0003677">
    <property type="term" value="F:DNA binding"/>
    <property type="evidence" value="ECO:0007669"/>
    <property type="project" value="UniProtKB-KW"/>
</dbReference>
<dbReference type="EMBL" id="VFON01000001">
    <property type="protein sequence ID" value="TQL42430.1"/>
    <property type="molecule type" value="Genomic_DNA"/>
</dbReference>
<dbReference type="GO" id="GO:0003700">
    <property type="term" value="F:DNA-binding transcription factor activity"/>
    <property type="evidence" value="ECO:0007669"/>
    <property type="project" value="InterPro"/>
</dbReference>
<evidence type="ECO:0000259" key="4">
    <source>
        <dbReference type="PROSITE" id="PS51071"/>
    </source>
</evidence>
<proteinExistence type="predicted"/>
<keyword evidence="2" id="KW-0238">DNA-binding</keyword>
<dbReference type="GO" id="GO:0097367">
    <property type="term" value="F:carbohydrate derivative binding"/>
    <property type="evidence" value="ECO:0007669"/>
    <property type="project" value="InterPro"/>
</dbReference>
<dbReference type="InterPro" id="IPR001347">
    <property type="entry name" value="SIS_dom"/>
</dbReference>
<evidence type="ECO:0000313" key="6">
    <source>
        <dbReference type="EMBL" id="TQL42430.1"/>
    </source>
</evidence>
<reference evidence="6 7" key="1">
    <citation type="submission" date="2019-06" db="EMBL/GenBank/DDBJ databases">
        <title>Sequencing the genomes of 1000 actinobacteria strains.</title>
        <authorList>
            <person name="Klenk H.-P."/>
        </authorList>
    </citation>
    <scope>NUCLEOTIDE SEQUENCE [LARGE SCALE GENOMIC DNA]</scope>
    <source>
        <strain evidence="6 7">DSM 8803</strain>
    </source>
</reference>
<dbReference type="SUPFAM" id="SSF46689">
    <property type="entry name" value="Homeodomain-like"/>
    <property type="match status" value="1"/>
</dbReference>
<dbReference type="Pfam" id="PF01380">
    <property type="entry name" value="SIS"/>
    <property type="match status" value="1"/>
</dbReference>
<dbReference type="InterPro" id="IPR035472">
    <property type="entry name" value="RpiR-like_SIS"/>
</dbReference>
<evidence type="ECO:0000256" key="1">
    <source>
        <dbReference type="ARBA" id="ARBA00023015"/>
    </source>
</evidence>
<evidence type="ECO:0000259" key="5">
    <source>
        <dbReference type="PROSITE" id="PS51464"/>
    </source>
</evidence>
<feature type="domain" description="HTH rpiR-type" evidence="4">
    <location>
        <begin position="14"/>
        <end position="90"/>
    </location>
</feature>
<dbReference type="RefSeq" id="WP_246055695.1">
    <property type="nucleotide sequence ID" value="NZ_BAAAUY010000007.1"/>
</dbReference>
<dbReference type="CDD" id="cd05013">
    <property type="entry name" value="SIS_RpiR"/>
    <property type="match status" value="1"/>
</dbReference>
<dbReference type="AlphaFoldDB" id="A0A542Y2X2"/>
<accession>A0A542Y2X2</accession>
<sequence length="316" mass="31731">MSHDEGYGGFAPGSHPSARAVAMRHAVLPSERQVIDLVLEHAEAAIEWTAQEVAERAGVGRTTVMRACQTLGYRGYPQLRVALAAELGASQSPQRGGGAAGLAAEAEAGARAGVRAGAAPVAGSALSEISADVAEAALALGSSTGMLDERSVELAVSAIAGAQRVLVVANGLSAVVASALSMRLTAHGRHAEFIADSLAQQIAARHLSGGDACIVVSGSGANDTSLGAAAAAAAAGASVIAITSFRASALTDAASLSLVIAPSGVTFRSELEHASRVSLMLFAEALVRAVSRATGDPARSARAQTLEVISEHLEEQ</sequence>